<feature type="signal peptide" evidence="5">
    <location>
        <begin position="1"/>
        <end position="33"/>
    </location>
</feature>
<protein>
    <submittedName>
        <fullName evidence="7">C40 family peptidase</fullName>
    </submittedName>
</protein>
<dbReference type="GO" id="GO:0006508">
    <property type="term" value="P:proteolysis"/>
    <property type="evidence" value="ECO:0007669"/>
    <property type="project" value="UniProtKB-KW"/>
</dbReference>
<keyword evidence="5" id="KW-0732">Signal</keyword>
<dbReference type="PANTHER" id="PTHR47359:SF3">
    <property type="entry name" value="NLP_P60 DOMAIN-CONTAINING PROTEIN-RELATED"/>
    <property type="match status" value="1"/>
</dbReference>
<sequence length="185" mass="18428">MASSNSHRPARRAAVAGAMALGAMILPAAPAMAEPFDIPGVGTFDVPAVPNLPIPQFPGTPGAPFAPPAPVFSAGQRAVEAAQSKLGAPYVYGAAGPNAFDCSGLVQWAFAQAGIGLPRTSGAQAGVGVPVSLSDLQVGDVIIYNGGGHAAIYAGDGNIIHASTSGTPVHYAPLNSMAVYAARRV</sequence>
<dbReference type="Proteomes" id="UP000655868">
    <property type="component" value="Unassembled WGS sequence"/>
</dbReference>
<accession>A0A934U6C3</accession>
<dbReference type="Gene3D" id="3.90.1720.10">
    <property type="entry name" value="endopeptidase domain like (from Nostoc punctiforme)"/>
    <property type="match status" value="1"/>
</dbReference>
<evidence type="ECO:0000256" key="4">
    <source>
        <dbReference type="ARBA" id="ARBA00022807"/>
    </source>
</evidence>
<evidence type="ECO:0000259" key="6">
    <source>
        <dbReference type="PROSITE" id="PS51935"/>
    </source>
</evidence>
<keyword evidence="3" id="KW-0378">Hydrolase</keyword>
<evidence type="ECO:0000313" key="7">
    <source>
        <dbReference type="EMBL" id="MBJ8341763.1"/>
    </source>
</evidence>
<keyword evidence="4" id="KW-0788">Thiol protease</keyword>
<evidence type="ECO:0000256" key="3">
    <source>
        <dbReference type="ARBA" id="ARBA00022801"/>
    </source>
</evidence>
<reference evidence="7" key="1">
    <citation type="submission" date="2020-12" db="EMBL/GenBank/DDBJ databases">
        <title>Antrihabitans popcorni sp. nov. and Antrihabitans auranticaus sp. nov., isolated from a larva cave.</title>
        <authorList>
            <person name="Lee S.D."/>
            <person name="Kim I.S."/>
        </authorList>
    </citation>
    <scope>NUCLEOTIDE SEQUENCE</scope>
    <source>
        <strain evidence="7">YC3-6</strain>
    </source>
</reference>
<proteinExistence type="inferred from homology"/>
<dbReference type="EMBL" id="JAEMNV010000008">
    <property type="protein sequence ID" value="MBJ8341763.1"/>
    <property type="molecule type" value="Genomic_DNA"/>
</dbReference>
<dbReference type="InterPro" id="IPR000064">
    <property type="entry name" value="NLP_P60_dom"/>
</dbReference>
<dbReference type="InterPro" id="IPR038765">
    <property type="entry name" value="Papain-like_cys_pep_sf"/>
</dbReference>
<dbReference type="AlphaFoldDB" id="A0A934U6C3"/>
<comment type="caution">
    <text evidence="7">The sequence shown here is derived from an EMBL/GenBank/DDBJ whole genome shotgun (WGS) entry which is preliminary data.</text>
</comment>
<keyword evidence="2" id="KW-0645">Protease</keyword>
<feature type="domain" description="NlpC/P60" evidence="6">
    <location>
        <begin position="72"/>
        <end position="185"/>
    </location>
</feature>
<evidence type="ECO:0000256" key="5">
    <source>
        <dbReference type="SAM" id="SignalP"/>
    </source>
</evidence>
<dbReference type="PANTHER" id="PTHR47359">
    <property type="entry name" value="PEPTIDOGLYCAN DL-ENDOPEPTIDASE CWLO"/>
    <property type="match status" value="1"/>
</dbReference>
<name>A0A934U6C3_9NOCA</name>
<dbReference type="PROSITE" id="PS51935">
    <property type="entry name" value="NLPC_P60"/>
    <property type="match status" value="1"/>
</dbReference>
<dbReference type="RefSeq" id="WP_199706832.1">
    <property type="nucleotide sequence ID" value="NZ_JAEMNV010000008.1"/>
</dbReference>
<evidence type="ECO:0000256" key="2">
    <source>
        <dbReference type="ARBA" id="ARBA00022670"/>
    </source>
</evidence>
<organism evidence="7 8">
    <name type="scientific">Antrihabitans stalagmiti</name>
    <dbReference type="NCBI Taxonomy" id="2799499"/>
    <lineage>
        <taxon>Bacteria</taxon>
        <taxon>Bacillati</taxon>
        <taxon>Actinomycetota</taxon>
        <taxon>Actinomycetes</taxon>
        <taxon>Mycobacteriales</taxon>
        <taxon>Nocardiaceae</taxon>
        <taxon>Antrihabitans</taxon>
    </lineage>
</organism>
<dbReference type="SUPFAM" id="SSF54001">
    <property type="entry name" value="Cysteine proteinases"/>
    <property type="match status" value="1"/>
</dbReference>
<dbReference type="InterPro" id="IPR051794">
    <property type="entry name" value="PG_Endopeptidase_C40"/>
</dbReference>
<dbReference type="Pfam" id="PF00877">
    <property type="entry name" value="NLPC_P60"/>
    <property type="match status" value="1"/>
</dbReference>
<evidence type="ECO:0000313" key="8">
    <source>
        <dbReference type="Proteomes" id="UP000655868"/>
    </source>
</evidence>
<comment type="similarity">
    <text evidence="1">Belongs to the peptidase C40 family.</text>
</comment>
<dbReference type="GO" id="GO:0008234">
    <property type="term" value="F:cysteine-type peptidase activity"/>
    <property type="evidence" value="ECO:0007669"/>
    <property type="project" value="UniProtKB-KW"/>
</dbReference>
<feature type="chain" id="PRO_5037872209" evidence="5">
    <location>
        <begin position="34"/>
        <end position="185"/>
    </location>
</feature>
<gene>
    <name evidence="7" type="ORF">JGU71_23025</name>
</gene>
<keyword evidence="8" id="KW-1185">Reference proteome</keyword>
<evidence type="ECO:0000256" key="1">
    <source>
        <dbReference type="ARBA" id="ARBA00007074"/>
    </source>
</evidence>